<dbReference type="GO" id="GO:0044877">
    <property type="term" value="F:protein-containing complex binding"/>
    <property type="evidence" value="ECO:0007669"/>
    <property type="project" value="TreeGrafter"/>
</dbReference>
<name>D6PDL2_9BACT</name>
<sequence>MKDKVVAVVGGAGFVGRNVVRELCKKGVRVNVGCRDTESAKFLRSMGDVGQVNLIKVNVANYDQMARLIEGADYVISLVGILHETKGNTFETVQAKGPMLVGKIAREKNVRSLVHVSAIGADVNSKSLYASSKGLGESYIRDEFEKTVILRPSIIFGPDDNFFNRFANLAAFAPFLPLIGGGTTKFQPVYVQDVASAIMVVLEDSAKVGNDYELGGPSIYSFKELLELLEKHTLRKRALVNIPFFLASLQAKLLEILPNPPLTRDQVQLLKTDNIVSQTH</sequence>
<dbReference type="PANTHER" id="PTHR12126">
    <property type="entry name" value="NADH-UBIQUINONE OXIDOREDUCTASE 39 KDA SUBUNIT-RELATED"/>
    <property type="match status" value="1"/>
</dbReference>
<keyword evidence="2" id="KW-0830">Ubiquinone</keyword>
<dbReference type="InterPro" id="IPR036291">
    <property type="entry name" value="NAD(P)-bd_dom_sf"/>
</dbReference>
<evidence type="ECO:0000313" key="2">
    <source>
        <dbReference type="EMBL" id="ADD93813.1"/>
    </source>
</evidence>
<protein>
    <submittedName>
        <fullName evidence="2">NADH ubiquinone oxidoreductase 40 kDa subunit</fullName>
    </submittedName>
</protein>
<dbReference type="SUPFAM" id="SSF51735">
    <property type="entry name" value="NAD(P)-binding Rossmann-fold domains"/>
    <property type="match status" value="1"/>
</dbReference>
<dbReference type="CDD" id="cd05271">
    <property type="entry name" value="NDUFA9_like_SDR_a"/>
    <property type="match status" value="1"/>
</dbReference>
<dbReference type="EMBL" id="GU942998">
    <property type="protein sequence ID" value="ADD93813.1"/>
    <property type="molecule type" value="Genomic_DNA"/>
</dbReference>
<reference evidence="2" key="1">
    <citation type="journal article" date="2010" name="ISME J.">
        <title>Metagenome of the Mediterranean deep chlorophyll maximum studied by direct and fosmid library 454 pyrosequencing.</title>
        <authorList>
            <person name="Ghai R."/>
            <person name="Martin-Cuadrado A.B."/>
            <person name="Molto A.G."/>
            <person name="Heredia I.G."/>
            <person name="Cabrera R."/>
            <person name="Martin J."/>
            <person name="Verdu M."/>
            <person name="Deschamps P."/>
            <person name="Moreira D."/>
            <person name="Lopez-Garcia P."/>
            <person name="Mira A."/>
            <person name="Rodriguez-Valera F."/>
        </authorList>
    </citation>
    <scope>NUCLEOTIDE SEQUENCE</scope>
</reference>
<dbReference type="InterPro" id="IPR051207">
    <property type="entry name" value="ComplexI_NDUFA9_subunit"/>
</dbReference>
<dbReference type="Pfam" id="PF01370">
    <property type="entry name" value="Epimerase"/>
    <property type="match status" value="1"/>
</dbReference>
<dbReference type="Gene3D" id="3.40.50.720">
    <property type="entry name" value="NAD(P)-binding Rossmann-like Domain"/>
    <property type="match status" value="1"/>
</dbReference>
<evidence type="ECO:0000259" key="1">
    <source>
        <dbReference type="Pfam" id="PF01370"/>
    </source>
</evidence>
<dbReference type="PANTHER" id="PTHR12126:SF11">
    <property type="entry name" value="NADH DEHYDROGENASE [UBIQUINONE] 1 ALPHA SUBCOMPLEX SUBUNIT 9, MITOCHONDRIAL"/>
    <property type="match status" value="1"/>
</dbReference>
<feature type="domain" description="NAD-dependent epimerase/dehydratase" evidence="1">
    <location>
        <begin position="6"/>
        <end position="215"/>
    </location>
</feature>
<proteinExistence type="predicted"/>
<organism evidence="2">
    <name type="scientific">uncultured marine bacterium MedDCM-OCT-S05-C362</name>
    <dbReference type="NCBI Taxonomy" id="743066"/>
    <lineage>
        <taxon>Bacteria</taxon>
        <taxon>environmental samples</taxon>
    </lineage>
</organism>
<dbReference type="FunFam" id="3.40.50.720:FF:000702">
    <property type="entry name" value="NADH dehydrogenase (Ubiquinone)"/>
    <property type="match status" value="1"/>
</dbReference>
<dbReference type="AlphaFoldDB" id="D6PDL2"/>
<dbReference type="InterPro" id="IPR001509">
    <property type="entry name" value="Epimerase_deHydtase"/>
</dbReference>
<accession>D6PDL2</accession>